<evidence type="ECO:0000256" key="6">
    <source>
        <dbReference type="RuleBase" id="RU003322"/>
    </source>
</evidence>
<keyword evidence="7" id="KW-1133">Transmembrane helix</keyword>
<gene>
    <name evidence="8" type="ORF">EV186_1011753</name>
</gene>
<evidence type="ECO:0000256" key="3">
    <source>
        <dbReference type="ARBA" id="ARBA00022840"/>
    </source>
</evidence>
<dbReference type="Proteomes" id="UP000295444">
    <property type="component" value="Unassembled WGS sequence"/>
</dbReference>
<keyword evidence="9" id="KW-1185">Reference proteome</keyword>
<feature type="transmembrane region" description="Helical" evidence="7">
    <location>
        <begin position="426"/>
        <end position="446"/>
    </location>
</feature>
<comment type="similarity">
    <text evidence="1 6">Belongs to the heat shock protein 70 family.</text>
</comment>
<name>A0A4V3D0J0_LABRH</name>
<dbReference type="PANTHER" id="PTHR19375">
    <property type="entry name" value="HEAT SHOCK PROTEIN 70KDA"/>
    <property type="match status" value="1"/>
</dbReference>
<keyword evidence="7" id="KW-0812">Transmembrane</keyword>
<dbReference type="PROSITE" id="PS01036">
    <property type="entry name" value="HSP70_3"/>
    <property type="match status" value="1"/>
</dbReference>
<dbReference type="PRINTS" id="PR00301">
    <property type="entry name" value="HEATSHOCK70"/>
</dbReference>
<dbReference type="InterPro" id="IPR023840">
    <property type="entry name" value="T7SS_Rv3446c"/>
</dbReference>
<proteinExistence type="inferred from homology"/>
<keyword evidence="5" id="KW-0143">Chaperone</keyword>
<evidence type="ECO:0000313" key="9">
    <source>
        <dbReference type="Proteomes" id="UP000295444"/>
    </source>
</evidence>
<keyword evidence="3 6" id="KW-0067">ATP-binding</keyword>
<dbReference type="Pfam" id="PF00012">
    <property type="entry name" value="HSP70"/>
    <property type="match status" value="1"/>
</dbReference>
<dbReference type="GO" id="GO:0140662">
    <property type="term" value="F:ATP-dependent protein folding chaperone"/>
    <property type="evidence" value="ECO:0007669"/>
    <property type="project" value="InterPro"/>
</dbReference>
<dbReference type="SUPFAM" id="SSF53067">
    <property type="entry name" value="Actin-like ATPase domain"/>
    <property type="match status" value="2"/>
</dbReference>
<sequence>MTVRVAVDFGTSSTCVVVSVDGREPQVVVVDGQPLMSSALYLAPDGTLFVGQEAERHAALDPSRYEPHPKRRIDDGQLLLGNSVLPVTAAIRAVIGRAVAEARRVAGGAPVDQLVVTHPADWGGVRATVLRSAASTFARSVILVPEPVAAAVFHAASFARQEQGKDTLAVIDLGGGTVDVSVVRRVPQVGQRIAPGYQVLATRGDPNFGGADIDQLIVEHIGRQVSGTDQEAWDHLVAGRDLPDRRRRRVLWQDVRNAKETLSRHTYTDIPLPSPFPDVHLTRADLENLIAKQIAGTVDLANAAIAQAGLNTAELAGIFLVGGSSRIPMVARLVHQRCHLIPTILDQPETVVARGALRATAVIDPARTGRLPAEVAEGRQDPAVSGPHPVSTPVPTGPQPIQPHPFADPAYTGLPPERPRRKRAPAVLLTGALLVIVALVITLVLVTKGGDGQASPTSTTPDPALNRREIAQYDYRFAMPPDWKQTGGDPQRREVEIQPADAVGGPDLVYVEEAVLTYDSTADRIRAVTKLRADFDAAGAKFTDFDPDAHYAGKDVVHYRQGVTTNTGAATIDWYVVFQKTVQVSIGCRRDDAGGGTPRRADAACEMVVGTLTVVG</sequence>
<evidence type="ECO:0000256" key="2">
    <source>
        <dbReference type="ARBA" id="ARBA00022741"/>
    </source>
</evidence>
<dbReference type="InterPro" id="IPR018181">
    <property type="entry name" value="Heat_shock_70_CS"/>
</dbReference>
<dbReference type="RefSeq" id="WP_133848464.1">
    <property type="nucleotide sequence ID" value="NZ_SNXZ01000001.1"/>
</dbReference>
<dbReference type="AlphaFoldDB" id="A0A4V3D0J0"/>
<comment type="caution">
    <text evidence="8">The sequence shown here is derived from an EMBL/GenBank/DDBJ whole genome shotgun (WGS) entry which is preliminary data.</text>
</comment>
<keyword evidence="7" id="KW-0472">Membrane</keyword>
<evidence type="ECO:0000256" key="4">
    <source>
        <dbReference type="ARBA" id="ARBA00023016"/>
    </source>
</evidence>
<evidence type="ECO:0000256" key="1">
    <source>
        <dbReference type="ARBA" id="ARBA00007381"/>
    </source>
</evidence>
<organism evidence="8 9">
    <name type="scientific">Labedaea rhizosphaerae</name>
    <dbReference type="NCBI Taxonomy" id="598644"/>
    <lineage>
        <taxon>Bacteria</taxon>
        <taxon>Bacillati</taxon>
        <taxon>Actinomycetota</taxon>
        <taxon>Actinomycetes</taxon>
        <taxon>Pseudonocardiales</taxon>
        <taxon>Pseudonocardiaceae</taxon>
        <taxon>Labedaea</taxon>
    </lineage>
</organism>
<evidence type="ECO:0000256" key="7">
    <source>
        <dbReference type="SAM" id="Phobius"/>
    </source>
</evidence>
<dbReference type="Gene3D" id="3.30.420.40">
    <property type="match status" value="2"/>
</dbReference>
<protein>
    <submittedName>
        <fullName evidence="8">Chaperone protein HscA</fullName>
    </submittedName>
</protein>
<dbReference type="InterPro" id="IPR013126">
    <property type="entry name" value="Hsp_70_fam"/>
</dbReference>
<evidence type="ECO:0000256" key="5">
    <source>
        <dbReference type="ARBA" id="ARBA00023186"/>
    </source>
</evidence>
<reference evidence="8 9" key="1">
    <citation type="submission" date="2019-03" db="EMBL/GenBank/DDBJ databases">
        <title>Genomic Encyclopedia of Type Strains, Phase IV (KMG-IV): sequencing the most valuable type-strain genomes for metagenomic binning, comparative biology and taxonomic classification.</title>
        <authorList>
            <person name="Goeker M."/>
        </authorList>
    </citation>
    <scope>NUCLEOTIDE SEQUENCE [LARGE SCALE GENOMIC DNA]</scope>
    <source>
        <strain evidence="8 9">DSM 45361</strain>
    </source>
</reference>
<keyword evidence="4" id="KW-0346">Stress response</keyword>
<accession>A0A4V3D0J0</accession>
<dbReference type="GO" id="GO:0005524">
    <property type="term" value="F:ATP binding"/>
    <property type="evidence" value="ECO:0007669"/>
    <property type="project" value="UniProtKB-KW"/>
</dbReference>
<dbReference type="Gene3D" id="3.90.640.10">
    <property type="entry name" value="Actin, Chain A, domain 4"/>
    <property type="match status" value="1"/>
</dbReference>
<keyword evidence="2 6" id="KW-0547">Nucleotide-binding</keyword>
<evidence type="ECO:0000313" key="8">
    <source>
        <dbReference type="EMBL" id="TDQ05775.1"/>
    </source>
</evidence>
<dbReference type="NCBIfam" id="TIGR03931">
    <property type="entry name" value="T7SS_Rv3446c"/>
    <property type="match status" value="1"/>
</dbReference>
<dbReference type="InterPro" id="IPR043129">
    <property type="entry name" value="ATPase_NBD"/>
</dbReference>
<dbReference type="OrthoDB" id="3333926at2"/>
<dbReference type="EMBL" id="SNXZ01000001">
    <property type="protein sequence ID" value="TDQ05775.1"/>
    <property type="molecule type" value="Genomic_DNA"/>
</dbReference>
<dbReference type="PROSITE" id="PS00329">
    <property type="entry name" value="HSP70_2"/>
    <property type="match status" value="1"/>
</dbReference>